<reference evidence="2 3" key="1">
    <citation type="submission" date="2015-01" db="EMBL/GenBank/DDBJ databases">
        <title>Comparative genomics of non-oral Prevotella species.</title>
        <authorList>
            <person name="Accetto T."/>
            <person name="Nograsek B."/>
            <person name="Avgustin G."/>
        </authorList>
    </citation>
    <scope>NUCLEOTIDE SEQUENCE [LARGE SCALE GENOMIC DNA]</scope>
    <source>
        <strain evidence="2 3">P5-119</strain>
    </source>
</reference>
<evidence type="ECO:0000313" key="2">
    <source>
        <dbReference type="EMBL" id="KIP60223.1"/>
    </source>
</evidence>
<protein>
    <submittedName>
        <fullName evidence="2">Contig87, whole genome shotgun sequence</fullName>
    </submittedName>
</protein>
<dbReference type="Proteomes" id="UP000032046">
    <property type="component" value="Unassembled WGS sequence"/>
</dbReference>
<accession>A0A0D0I342</accession>
<keyword evidence="1" id="KW-0732">Signal</keyword>
<organism evidence="2 3">
    <name type="scientific">Prevotella pectinovora</name>
    <dbReference type="NCBI Taxonomy" id="1602169"/>
    <lineage>
        <taxon>Bacteria</taxon>
        <taxon>Pseudomonadati</taxon>
        <taxon>Bacteroidota</taxon>
        <taxon>Bacteroidia</taxon>
        <taxon>Bacteroidales</taxon>
        <taxon>Prevotellaceae</taxon>
        <taxon>Prevotella</taxon>
    </lineage>
</organism>
<proteinExistence type="predicted"/>
<dbReference type="NCBIfam" id="TIGR01200">
    <property type="entry name" value="GLPGLI"/>
    <property type="match status" value="1"/>
</dbReference>
<sequence length="156" mass="18243">MKILFSLLTFCLFASCVHSQEAVDTVSVRVQYRALYKHTQEQKEAYDDINLLDIGRHSSRFYSQRFEQFLYQRDSVKSVNTDPMSYLQFLANTFGSKKGREYEVYKHIPQRGTLTYTDVVHNDFSFCYEESIPTFSWELAEGDTIIIGYPCHKAVC</sequence>
<comment type="caution">
    <text evidence="2">The sequence shown here is derived from an EMBL/GenBank/DDBJ whole genome shotgun (WGS) entry which is preliminary data.</text>
</comment>
<gene>
    <name evidence="2" type="ORF">ST44_11875</name>
</gene>
<dbReference type="OrthoDB" id="1440774at2"/>
<name>A0A0D0I342_9BACT</name>
<feature type="chain" id="PRO_5002212260" evidence="1">
    <location>
        <begin position="20"/>
        <end position="156"/>
    </location>
</feature>
<dbReference type="EMBL" id="JXQK01000087">
    <property type="protein sequence ID" value="KIP60223.1"/>
    <property type="molecule type" value="Genomic_DNA"/>
</dbReference>
<feature type="signal peptide" evidence="1">
    <location>
        <begin position="1"/>
        <end position="19"/>
    </location>
</feature>
<dbReference type="PROSITE" id="PS51257">
    <property type="entry name" value="PROKAR_LIPOPROTEIN"/>
    <property type="match status" value="1"/>
</dbReference>
<keyword evidence="3" id="KW-1185">Reference proteome</keyword>
<dbReference type="AlphaFoldDB" id="A0A0D0I342"/>
<evidence type="ECO:0000313" key="3">
    <source>
        <dbReference type="Proteomes" id="UP000032046"/>
    </source>
</evidence>
<dbReference type="InterPro" id="IPR005901">
    <property type="entry name" value="GLPGLI"/>
</dbReference>
<evidence type="ECO:0000256" key="1">
    <source>
        <dbReference type="SAM" id="SignalP"/>
    </source>
</evidence>